<sequence>MIDSIIAKIKGILLDPVETFLQSKDEEPKAVLTYYAVLVIINSLFYTIMSIVGLNPPSDTIPGSGNIFFIFGFAVFSSLILAVLFVAWLHVWVYILGGRKGIFQTAKTFVYAGTPYFLLGWLPYIGFIFLIWSFILSVLGIRDLHEISIARAGVALAIAIVVPIVLLVILAIVLFASYMALVNIA</sequence>
<organism evidence="7 8">
    <name type="scientific">Methanolacinia petrolearia (strain DSM 11571 / OCM 486 / SEBR 4847)</name>
    <name type="common">Methanoplanus petrolearius</name>
    <dbReference type="NCBI Taxonomy" id="679926"/>
    <lineage>
        <taxon>Archaea</taxon>
        <taxon>Methanobacteriati</taxon>
        <taxon>Methanobacteriota</taxon>
        <taxon>Stenosarchaea group</taxon>
        <taxon>Methanomicrobia</taxon>
        <taxon>Methanomicrobiales</taxon>
        <taxon>Methanomicrobiaceae</taxon>
        <taxon>Methanolacinia</taxon>
    </lineage>
</organism>
<keyword evidence="8" id="KW-1185">Reference proteome</keyword>
<dbReference type="GeneID" id="9742897"/>
<keyword evidence="2 5" id="KW-0812">Transmembrane</keyword>
<dbReference type="KEGG" id="mpi:Mpet_0449"/>
<protein>
    <recommendedName>
        <fullName evidence="6">Yip1 domain-containing protein</fullName>
    </recommendedName>
</protein>
<feature type="domain" description="Yip1" evidence="6">
    <location>
        <begin position="10"/>
        <end position="170"/>
    </location>
</feature>
<evidence type="ECO:0000256" key="4">
    <source>
        <dbReference type="ARBA" id="ARBA00023136"/>
    </source>
</evidence>
<evidence type="ECO:0000256" key="5">
    <source>
        <dbReference type="SAM" id="Phobius"/>
    </source>
</evidence>
<evidence type="ECO:0000256" key="1">
    <source>
        <dbReference type="ARBA" id="ARBA00004141"/>
    </source>
</evidence>
<comment type="subcellular location">
    <subcellularLocation>
        <location evidence="1">Membrane</location>
        <topology evidence="1">Multi-pass membrane protein</topology>
    </subcellularLocation>
</comment>
<keyword evidence="4 5" id="KW-0472">Membrane</keyword>
<evidence type="ECO:0000256" key="3">
    <source>
        <dbReference type="ARBA" id="ARBA00022989"/>
    </source>
</evidence>
<dbReference type="OrthoDB" id="112431at2157"/>
<keyword evidence="3 5" id="KW-1133">Transmembrane helix</keyword>
<evidence type="ECO:0000313" key="8">
    <source>
        <dbReference type="Proteomes" id="UP000006565"/>
    </source>
</evidence>
<evidence type="ECO:0000256" key="2">
    <source>
        <dbReference type="ARBA" id="ARBA00022692"/>
    </source>
</evidence>
<feature type="transmembrane region" description="Helical" evidence="5">
    <location>
        <begin position="67"/>
        <end position="96"/>
    </location>
</feature>
<dbReference type="STRING" id="679926.Mpet_0449"/>
<dbReference type="Pfam" id="PF04893">
    <property type="entry name" value="Yip1"/>
    <property type="match status" value="1"/>
</dbReference>
<dbReference type="GO" id="GO:0016020">
    <property type="term" value="C:membrane"/>
    <property type="evidence" value="ECO:0007669"/>
    <property type="project" value="UniProtKB-SubCell"/>
</dbReference>
<dbReference type="AlphaFoldDB" id="E1RGZ9"/>
<reference evidence="7 8" key="1">
    <citation type="journal article" date="2010" name="Stand. Genomic Sci.">
        <title>Complete genome sequence of Methanoplanus petrolearius type strain (SEBR 4847).</title>
        <authorList>
            <person name="Brambilla E."/>
            <person name="Djao O.D."/>
            <person name="Daligault H."/>
            <person name="Lapidus A."/>
            <person name="Lucas S."/>
            <person name="Hammon N."/>
            <person name="Nolan M."/>
            <person name="Tice H."/>
            <person name="Cheng J.F."/>
            <person name="Han C."/>
            <person name="Tapia R."/>
            <person name="Goodwin L."/>
            <person name="Pitluck S."/>
            <person name="Liolios K."/>
            <person name="Ivanova N."/>
            <person name="Mavromatis K."/>
            <person name="Mikhailova N."/>
            <person name="Pati A."/>
            <person name="Chen A."/>
            <person name="Palaniappan K."/>
            <person name="Land M."/>
            <person name="Hauser L."/>
            <person name="Chang Y.J."/>
            <person name="Jeffries C.D."/>
            <person name="Rohde M."/>
            <person name="Spring S."/>
            <person name="Sikorski J."/>
            <person name="Goker M."/>
            <person name="Woyke T."/>
            <person name="Bristow J."/>
            <person name="Eisen J.A."/>
            <person name="Markowitz V."/>
            <person name="Hugenholtz P."/>
            <person name="Kyrpides N.C."/>
            <person name="Klenk H.P."/>
        </authorList>
    </citation>
    <scope>NUCLEOTIDE SEQUENCE [LARGE SCALE GENOMIC DNA]</scope>
    <source>
        <strain evidence="8">DSM 11571 / OCM 486 / SEBR 4847</strain>
    </source>
</reference>
<feature type="transmembrane region" description="Helical" evidence="5">
    <location>
        <begin position="32"/>
        <end position="55"/>
    </location>
</feature>
<evidence type="ECO:0000313" key="7">
    <source>
        <dbReference type="EMBL" id="ADN35223.1"/>
    </source>
</evidence>
<feature type="transmembrane region" description="Helical" evidence="5">
    <location>
        <begin position="116"/>
        <end position="141"/>
    </location>
</feature>
<dbReference type="HOGENOM" id="CLU_1412385_0_0_2"/>
<accession>E1RGZ9</accession>
<dbReference type="eggNOG" id="arCOG03630">
    <property type="taxonomic scope" value="Archaea"/>
</dbReference>
<dbReference type="Proteomes" id="UP000006565">
    <property type="component" value="Chromosome"/>
</dbReference>
<evidence type="ECO:0000259" key="6">
    <source>
        <dbReference type="Pfam" id="PF04893"/>
    </source>
</evidence>
<name>E1RGZ9_METP4</name>
<dbReference type="EMBL" id="CP002117">
    <property type="protein sequence ID" value="ADN35223.1"/>
    <property type="molecule type" value="Genomic_DNA"/>
</dbReference>
<proteinExistence type="predicted"/>
<feature type="transmembrane region" description="Helical" evidence="5">
    <location>
        <begin position="153"/>
        <end position="181"/>
    </location>
</feature>
<dbReference type="RefSeq" id="WP_013328401.1">
    <property type="nucleotide sequence ID" value="NC_014507.1"/>
</dbReference>
<dbReference type="InterPro" id="IPR006977">
    <property type="entry name" value="Yip1_dom"/>
</dbReference>
<gene>
    <name evidence="7" type="ordered locus">Mpet_0449</name>
</gene>